<dbReference type="GO" id="GO:0009523">
    <property type="term" value="C:photosystem II"/>
    <property type="evidence" value="ECO:0007669"/>
    <property type="project" value="UniProtKB-KW"/>
</dbReference>
<proteinExistence type="predicted"/>
<sequence length="293" mass="31000">MLLVVGGTGDLGGRVVRLLTARRSDVRCLSRTGTQMTDAAVVRGDLTDPASLRAACRGVETVVASATAIGRRLARLPGPSIRAVDEAGMLSLVDAAEEAGVRRFVYVSYAGVDAGLGTPLERAKVAVEERLRQAKLAQVIVRPDAFQEIHLGPVGRFDLARGKVSVIGKGDAKVRWVGTDDAAALVAAVATEPEPPALIEFGGPEALSRNEAIAVAEELLHRRIKVTRMPTPAARLAIRLLGRTQDGLASVVGGGLLQSLHDATWTDEPLRARGIVPRSPTDFLRAQAKQYAT</sequence>
<keyword evidence="5" id="KW-1185">Reference proteome</keyword>
<dbReference type="InterPro" id="IPR036291">
    <property type="entry name" value="NAD(P)-bd_dom_sf"/>
</dbReference>
<name>A0A4R0HR81_9ACTN</name>
<dbReference type="RefSeq" id="WP_131334725.1">
    <property type="nucleotide sequence ID" value="NZ_SJJZ01000001.1"/>
</dbReference>
<dbReference type="InterPro" id="IPR044256">
    <property type="entry name" value="HCF244-like"/>
</dbReference>
<comment type="caution">
    <text evidence="4">The sequence shown here is derived from an EMBL/GenBank/DDBJ whole genome shotgun (WGS) entry which is preliminary data.</text>
</comment>
<accession>A0A4R0HR81</accession>
<dbReference type="EMBL" id="SJJZ01000001">
    <property type="protein sequence ID" value="TCC10309.1"/>
    <property type="molecule type" value="Genomic_DNA"/>
</dbReference>
<protein>
    <submittedName>
        <fullName evidence="4">NAD-dependent epimerase/dehydratase family protein</fullName>
    </submittedName>
</protein>
<reference evidence="4 5" key="1">
    <citation type="submission" date="2019-02" db="EMBL/GenBank/DDBJ databases">
        <title>Kribbella capetownensis sp. nov. and Kribbella speibonae sp. nov., isolated from soil.</title>
        <authorList>
            <person name="Curtis S.M."/>
            <person name="Norton I."/>
            <person name="Everest G.J."/>
            <person name="Meyers P.R."/>
        </authorList>
    </citation>
    <scope>NUCLEOTIDE SEQUENCE [LARGE SCALE GENOMIC DNA]</scope>
    <source>
        <strain evidence="4 5">KCTC 29219</strain>
    </source>
</reference>
<dbReference type="OrthoDB" id="319724at2"/>
<gene>
    <name evidence="4" type="ORF">E0H45_03005</name>
</gene>
<dbReference type="Pfam" id="PF13460">
    <property type="entry name" value="NAD_binding_10"/>
    <property type="match status" value="1"/>
</dbReference>
<evidence type="ECO:0000313" key="5">
    <source>
        <dbReference type="Proteomes" id="UP000292346"/>
    </source>
</evidence>
<keyword evidence="2" id="KW-0604">Photosystem II</keyword>
<evidence type="ECO:0000256" key="1">
    <source>
        <dbReference type="ARBA" id="ARBA00022531"/>
    </source>
</evidence>
<dbReference type="SUPFAM" id="SSF51735">
    <property type="entry name" value="NAD(P)-binding Rossmann-fold domains"/>
    <property type="match status" value="1"/>
</dbReference>
<dbReference type="PANTHER" id="PTHR47128:SF2">
    <property type="entry name" value="PROTEIN HIGH CHLOROPHYLL FLUORESCENCE PHENOTYPE 244, CHLOROPLASTIC"/>
    <property type="match status" value="1"/>
</dbReference>
<dbReference type="PANTHER" id="PTHR47128">
    <property type="match status" value="1"/>
</dbReference>
<keyword evidence="1" id="KW-0602">Photosynthesis</keyword>
<evidence type="ECO:0000259" key="3">
    <source>
        <dbReference type="Pfam" id="PF13460"/>
    </source>
</evidence>
<dbReference type="Gene3D" id="3.40.50.720">
    <property type="entry name" value="NAD(P)-binding Rossmann-like Domain"/>
    <property type="match status" value="1"/>
</dbReference>
<organism evidence="4 5">
    <name type="scientific">Kribbella soli</name>
    <dbReference type="NCBI Taxonomy" id="1124743"/>
    <lineage>
        <taxon>Bacteria</taxon>
        <taxon>Bacillati</taxon>
        <taxon>Actinomycetota</taxon>
        <taxon>Actinomycetes</taxon>
        <taxon>Propionibacteriales</taxon>
        <taxon>Kribbellaceae</taxon>
        <taxon>Kribbella</taxon>
    </lineage>
</organism>
<evidence type="ECO:0000313" key="4">
    <source>
        <dbReference type="EMBL" id="TCC10309.1"/>
    </source>
</evidence>
<dbReference type="InterPro" id="IPR016040">
    <property type="entry name" value="NAD(P)-bd_dom"/>
</dbReference>
<dbReference type="AlphaFoldDB" id="A0A4R0HR81"/>
<feature type="domain" description="NAD(P)-binding" evidence="3">
    <location>
        <begin position="6"/>
        <end position="193"/>
    </location>
</feature>
<evidence type="ECO:0000256" key="2">
    <source>
        <dbReference type="ARBA" id="ARBA00023276"/>
    </source>
</evidence>
<dbReference type="GO" id="GO:0015979">
    <property type="term" value="P:photosynthesis"/>
    <property type="evidence" value="ECO:0007669"/>
    <property type="project" value="UniProtKB-KW"/>
</dbReference>
<dbReference type="Proteomes" id="UP000292346">
    <property type="component" value="Unassembled WGS sequence"/>
</dbReference>